<dbReference type="InterPro" id="IPR039555">
    <property type="entry name" value="TraF/TrbB"/>
</dbReference>
<keyword evidence="4" id="KW-1185">Reference proteome</keyword>
<gene>
    <name evidence="3" type="ORF">HZT40_11150</name>
</gene>
<name>A0A7L6ASZ3_9GAMM</name>
<protein>
    <submittedName>
        <fullName evidence="3">Conjugal transfer protein TraF</fullName>
    </submittedName>
</protein>
<proteinExistence type="predicted"/>
<organism evidence="3 4">
    <name type="scientific">Candidatus Thiothrix singaporensis</name>
    <dbReference type="NCBI Taxonomy" id="2799669"/>
    <lineage>
        <taxon>Bacteria</taxon>
        <taxon>Pseudomonadati</taxon>
        <taxon>Pseudomonadota</taxon>
        <taxon>Gammaproteobacteria</taxon>
        <taxon>Thiotrichales</taxon>
        <taxon>Thiotrichaceae</taxon>
        <taxon>Thiothrix</taxon>
    </lineage>
</organism>
<dbReference type="CDD" id="cd02947">
    <property type="entry name" value="TRX_family"/>
    <property type="match status" value="1"/>
</dbReference>
<dbReference type="KEGG" id="this:HZT40_11150"/>
<feature type="region of interest" description="Disordered" evidence="1">
    <location>
        <begin position="59"/>
        <end position="92"/>
    </location>
</feature>
<evidence type="ECO:0000256" key="1">
    <source>
        <dbReference type="SAM" id="MobiDB-lite"/>
    </source>
</evidence>
<evidence type="ECO:0000313" key="4">
    <source>
        <dbReference type="Proteomes" id="UP000510621"/>
    </source>
</evidence>
<dbReference type="SUPFAM" id="SSF52833">
    <property type="entry name" value="Thioredoxin-like"/>
    <property type="match status" value="1"/>
</dbReference>
<evidence type="ECO:0000256" key="2">
    <source>
        <dbReference type="SAM" id="SignalP"/>
    </source>
</evidence>
<feature type="signal peptide" evidence="2">
    <location>
        <begin position="1"/>
        <end position="22"/>
    </location>
</feature>
<dbReference type="Proteomes" id="UP000510621">
    <property type="component" value="Chromosome"/>
</dbReference>
<dbReference type="AlphaFoldDB" id="A0A7L6ASZ3"/>
<feature type="chain" id="PRO_5029848550" evidence="2">
    <location>
        <begin position="23"/>
        <end position="322"/>
    </location>
</feature>
<accession>A0A7L6ASZ3</accession>
<feature type="compositionally biased region" description="Polar residues" evidence="1">
    <location>
        <begin position="305"/>
        <end position="315"/>
    </location>
</feature>
<dbReference type="Gene3D" id="3.40.30.10">
    <property type="entry name" value="Glutaredoxin"/>
    <property type="match status" value="1"/>
</dbReference>
<dbReference type="Pfam" id="PF13728">
    <property type="entry name" value="TraF"/>
    <property type="match status" value="1"/>
</dbReference>
<evidence type="ECO:0000313" key="3">
    <source>
        <dbReference type="EMBL" id="QLQ32047.1"/>
    </source>
</evidence>
<feature type="region of interest" description="Disordered" evidence="1">
    <location>
        <begin position="292"/>
        <end position="322"/>
    </location>
</feature>
<dbReference type="InterPro" id="IPR036249">
    <property type="entry name" value="Thioredoxin-like_sf"/>
</dbReference>
<keyword evidence="2" id="KW-0732">Signal</keyword>
<feature type="compositionally biased region" description="Low complexity" evidence="1">
    <location>
        <begin position="71"/>
        <end position="86"/>
    </location>
</feature>
<dbReference type="EMBL" id="CP059265">
    <property type="protein sequence ID" value="QLQ32047.1"/>
    <property type="molecule type" value="Genomic_DNA"/>
</dbReference>
<sequence>MKRRSLLVCLILAVMWRSLALADVTSAVEADNTKADSPPPAPYYQSGEKGWFWYEQPPAKPVRQKQPEPQPLVTAPQTAAAATVPAKQEEDPNDPLVRMKRVQEAIERAQARAVLEPTPANVQAFMVANAQAQAQAAQFAETWQQVLWQTPQLDYRLVKPADDQAIHAFNDAKLAINEGFLRQASQQYGLFFFFRSTCAYCHKLAPILRQFASTYGFHIMPVSLDGQGLPEFPAFQTSQQIALELKVEAVPAIFLVEPKKRDIQPVSYGFITWDELRSRIYTILNKHSANPQQVQQEEHERYLQAQPNPIRQPTRITPEARP</sequence>
<reference evidence="3" key="1">
    <citation type="submission" date="2020-06" db="EMBL/GenBank/DDBJ databases">
        <title>Analysis procedures for assessing recovery of high quality, complete, closed genomes from Nanopore long read metagenome sequencing.</title>
        <authorList>
            <person name="Bessarab I."/>
            <person name="Arumugam K."/>
            <person name="Haryono M."/>
            <person name="Liu X."/>
            <person name="Roy S."/>
            <person name="Zuniga-Montanez R.E."/>
            <person name="Qiu G."/>
            <person name="Drautz-Moses D.I."/>
            <person name="Law Y.Y."/>
            <person name="Wuertz S."/>
            <person name="Lauro F.M."/>
            <person name="Huson D.H."/>
            <person name="Williams R.B."/>
        </authorList>
    </citation>
    <scope>NUCLEOTIDE SEQUENCE [LARGE SCALE GENOMIC DNA]</scope>
    <source>
        <strain evidence="3">SSD2</strain>
    </source>
</reference>